<evidence type="ECO:0000313" key="9">
    <source>
        <dbReference type="EMBL" id="OBA26271.1"/>
    </source>
</evidence>
<feature type="active site" description="Proton acceptor" evidence="7">
    <location>
        <position position="217"/>
    </location>
</feature>
<evidence type="ECO:0000256" key="1">
    <source>
        <dbReference type="ARBA" id="ARBA00009258"/>
    </source>
</evidence>
<dbReference type="InterPro" id="IPR015507">
    <property type="entry name" value="rRNA-MeTfrase_E"/>
</dbReference>
<sequence>MFKTIYSPFIVKQLRFSSKKHSGSSGKWLSRHVNDEFTQKSLKENYLSRAAYKLLEINEKYNLFTKKNSQKILDLGMAPGAWSQVARKHTHPNSIILGVDLLDIDPVDGVDFYQGNILFKSTLNVIRKHFDLEKESSDEKVGVVDVVMSDMYGFIQTNEQYDKDRFYSNIGTNKSINRLQNISGITFKDHMGSVDLCDATLVVCLNLLKPGGTMVCKILRGEEEDLLKERCGKLFENVYTLKPAASRNESKEYYLICKGRVKTPITVQQLFSSNKQ</sequence>
<dbReference type="PANTHER" id="PTHR10920:SF18">
    <property type="entry name" value="RRNA METHYLTRANSFERASE 2, MITOCHONDRIAL"/>
    <property type="match status" value="1"/>
</dbReference>
<keyword evidence="4 9" id="KW-0808">Transferase</keyword>
<keyword evidence="10" id="KW-1185">Reference proteome</keyword>
<dbReference type="Gene3D" id="3.40.50.150">
    <property type="entry name" value="Vaccinia Virus protein VP39"/>
    <property type="match status" value="1"/>
</dbReference>
<evidence type="ECO:0000259" key="8">
    <source>
        <dbReference type="Pfam" id="PF01728"/>
    </source>
</evidence>
<dbReference type="GO" id="GO:0008650">
    <property type="term" value="F:rRNA (uridine-2'-O-)-methyltransferase activity"/>
    <property type="evidence" value="ECO:0007669"/>
    <property type="project" value="TreeGrafter"/>
</dbReference>
<dbReference type="PANTHER" id="PTHR10920">
    <property type="entry name" value="RIBOSOMAL RNA METHYLTRANSFERASE"/>
    <property type="match status" value="1"/>
</dbReference>
<accession>A0A1B7TC20</accession>
<dbReference type="GO" id="GO:0005739">
    <property type="term" value="C:mitochondrion"/>
    <property type="evidence" value="ECO:0007669"/>
    <property type="project" value="TreeGrafter"/>
</dbReference>
<proteinExistence type="inferred from homology"/>
<evidence type="ECO:0000256" key="7">
    <source>
        <dbReference type="PIRSR" id="PIRSR005461-1"/>
    </source>
</evidence>
<protein>
    <recommendedName>
        <fullName evidence="6">rRNA methyltransferase 2, mitochondrial</fullName>
    </recommendedName>
</protein>
<organism evidence="9 10">
    <name type="scientific">Hanseniaspora valbyensis NRRL Y-1626</name>
    <dbReference type="NCBI Taxonomy" id="766949"/>
    <lineage>
        <taxon>Eukaryota</taxon>
        <taxon>Fungi</taxon>
        <taxon>Dikarya</taxon>
        <taxon>Ascomycota</taxon>
        <taxon>Saccharomycotina</taxon>
        <taxon>Saccharomycetes</taxon>
        <taxon>Saccharomycodales</taxon>
        <taxon>Saccharomycodaceae</taxon>
        <taxon>Hanseniaspora</taxon>
    </lineage>
</organism>
<comment type="similarity">
    <text evidence="1">Belongs to the class I-like SAM-binding methyltransferase superfamily. RNA methyltransferase RlmE family.</text>
</comment>
<dbReference type="HAMAP" id="MF_01547">
    <property type="entry name" value="RNA_methyltr_E"/>
    <property type="match status" value="1"/>
</dbReference>
<dbReference type="InterPro" id="IPR029063">
    <property type="entry name" value="SAM-dependent_MTases_sf"/>
</dbReference>
<evidence type="ECO:0000256" key="6">
    <source>
        <dbReference type="ARBA" id="ARBA00041184"/>
    </source>
</evidence>
<evidence type="ECO:0000313" key="10">
    <source>
        <dbReference type="Proteomes" id="UP000092321"/>
    </source>
</evidence>
<evidence type="ECO:0000256" key="3">
    <source>
        <dbReference type="ARBA" id="ARBA00022603"/>
    </source>
</evidence>
<dbReference type="AlphaFoldDB" id="A0A1B7TC20"/>
<reference evidence="10" key="1">
    <citation type="journal article" date="2016" name="Proc. Natl. Acad. Sci. U.S.A.">
        <title>Comparative genomics of biotechnologically important yeasts.</title>
        <authorList>
            <person name="Riley R."/>
            <person name="Haridas S."/>
            <person name="Wolfe K.H."/>
            <person name="Lopes M.R."/>
            <person name="Hittinger C.T."/>
            <person name="Goeker M."/>
            <person name="Salamov A.A."/>
            <person name="Wisecaver J.H."/>
            <person name="Long T.M."/>
            <person name="Calvey C.H."/>
            <person name="Aerts A.L."/>
            <person name="Barry K.W."/>
            <person name="Choi C."/>
            <person name="Clum A."/>
            <person name="Coughlan A.Y."/>
            <person name="Deshpande S."/>
            <person name="Douglass A.P."/>
            <person name="Hanson S.J."/>
            <person name="Klenk H.-P."/>
            <person name="LaButti K.M."/>
            <person name="Lapidus A."/>
            <person name="Lindquist E.A."/>
            <person name="Lipzen A.M."/>
            <person name="Meier-Kolthoff J.P."/>
            <person name="Ohm R.A."/>
            <person name="Otillar R.P."/>
            <person name="Pangilinan J.L."/>
            <person name="Peng Y."/>
            <person name="Rokas A."/>
            <person name="Rosa C.A."/>
            <person name="Scheuner C."/>
            <person name="Sibirny A.A."/>
            <person name="Slot J.C."/>
            <person name="Stielow J.B."/>
            <person name="Sun H."/>
            <person name="Kurtzman C.P."/>
            <person name="Blackwell M."/>
            <person name="Grigoriev I.V."/>
            <person name="Jeffries T.W."/>
        </authorList>
    </citation>
    <scope>NUCLEOTIDE SEQUENCE [LARGE SCALE GENOMIC DNA]</scope>
    <source>
        <strain evidence="10">NRRL Y-1626</strain>
    </source>
</reference>
<dbReference type="OrthoDB" id="20105at2759"/>
<name>A0A1B7TC20_9ASCO</name>
<dbReference type="EMBL" id="LXPE01000020">
    <property type="protein sequence ID" value="OBA26271.1"/>
    <property type="molecule type" value="Genomic_DNA"/>
</dbReference>
<evidence type="ECO:0000256" key="4">
    <source>
        <dbReference type="ARBA" id="ARBA00022679"/>
    </source>
</evidence>
<evidence type="ECO:0000256" key="5">
    <source>
        <dbReference type="ARBA" id="ARBA00022691"/>
    </source>
</evidence>
<keyword evidence="3 9" id="KW-0489">Methyltransferase</keyword>
<dbReference type="InterPro" id="IPR002877">
    <property type="entry name" value="RNA_MeTrfase_FtsJ_dom"/>
</dbReference>
<feature type="domain" description="Ribosomal RNA methyltransferase FtsJ" evidence="8">
    <location>
        <begin position="46"/>
        <end position="260"/>
    </location>
</feature>
<keyword evidence="5 7" id="KW-0949">S-adenosyl-L-methionine</keyword>
<keyword evidence="2" id="KW-0698">rRNA processing</keyword>
<dbReference type="Pfam" id="PF01728">
    <property type="entry name" value="FtsJ"/>
    <property type="match status" value="1"/>
</dbReference>
<evidence type="ECO:0000256" key="2">
    <source>
        <dbReference type="ARBA" id="ARBA00022552"/>
    </source>
</evidence>
<comment type="caution">
    <text evidence="9">The sequence shown here is derived from an EMBL/GenBank/DDBJ whole genome shotgun (WGS) entry which is preliminary data.</text>
</comment>
<dbReference type="SUPFAM" id="SSF53335">
    <property type="entry name" value="S-adenosyl-L-methionine-dependent methyltransferases"/>
    <property type="match status" value="1"/>
</dbReference>
<dbReference type="Proteomes" id="UP000092321">
    <property type="component" value="Unassembled WGS sequence"/>
</dbReference>
<dbReference type="InterPro" id="IPR050082">
    <property type="entry name" value="RNA_methyltr_RlmE"/>
</dbReference>
<dbReference type="PIRSF" id="PIRSF005461">
    <property type="entry name" value="23S_rRNA_mtase"/>
    <property type="match status" value="1"/>
</dbReference>
<gene>
    <name evidence="9" type="ORF">HANVADRAFT_25460</name>
</gene>